<evidence type="ECO:0000256" key="7">
    <source>
        <dbReference type="SAM" id="MobiDB-lite"/>
    </source>
</evidence>
<feature type="domain" description="Importin N-terminal" evidence="8">
    <location>
        <begin position="24"/>
        <end position="94"/>
    </location>
</feature>
<dbReference type="SUPFAM" id="SSF48371">
    <property type="entry name" value="ARM repeat"/>
    <property type="match status" value="1"/>
</dbReference>
<dbReference type="KEGG" id="asau:88172715"/>
<dbReference type="GO" id="GO:0005829">
    <property type="term" value="C:cytosol"/>
    <property type="evidence" value="ECO:0007669"/>
    <property type="project" value="TreeGrafter"/>
</dbReference>
<dbReference type="PANTHER" id="PTHR10997:SF18">
    <property type="entry name" value="D-IMPORTIN 7_RANBP7"/>
    <property type="match status" value="1"/>
</dbReference>
<gene>
    <name evidence="9" type="ORF">PUMCH_001650</name>
</gene>
<name>A0AAX4H715_9ASCO</name>
<accession>A0AAX4H715</accession>
<feature type="compositionally biased region" description="Acidic residues" evidence="7">
    <location>
        <begin position="927"/>
        <end position="939"/>
    </location>
</feature>
<dbReference type="Gene3D" id="1.25.10.10">
    <property type="entry name" value="Leucine-rich Repeat Variant"/>
    <property type="match status" value="1"/>
</dbReference>
<keyword evidence="6" id="KW-0539">Nucleus</keyword>
<dbReference type="SMART" id="SM00913">
    <property type="entry name" value="IBN_N"/>
    <property type="match status" value="1"/>
</dbReference>
<dbReference type="RefSeq" id="XP_062876760.1">
    <property type="nucleotide sequence ID" value="XM_063020690.1"/>
</dbReference>
<evidence type="ECO:0000256" key="3">
    <source>
        <dbReference type="ARBA" id="ARBA00022448"/>
    </source>
</evidence>
<evidence type="ECO:0000256" key="2">
    <source>
        <dbReference type="ARBA" id="ARBA00004496"/>
    </source>
</evidence>
<protein>
    <recommendedName>
        <fullName evidence="8">Importin N-terminal domain-containing protein</fullName>
    </recommendedName>
</protein>
<evidence type="ECO:0000256" key="6">
    <source>
        <dbReference type="ARBA" id="ARBA00023242"/>
    </source>
</evidence>
<dbReference type="InterPro" id="IPR016024">
    <property type="entry name" value="ARM-type_fold"/>
</dbReference>
<dbReference type="GeneID" id="88172715"/>
<dbReference type="AlphaFoldDB" id="A0AAX4H715"/>
<keyword evidence="3" id="KW-0813">Transport</keyword>
<organism evidence="9 10">
    <name type="scientific">Australozyma saopauloensis</name>
    <dbReference type="NCBI Taxonomy" id="291208"/>
    <lineage>
        <taxon>Eukaryota</taxon>
        <taxon>Fungi</taxon>
        <taxon>Dikarya</taxon>
        <taxon>Ascomycota</taxon>
        <taxon>Saccharomycotina</taxon>
        <taxon>Pichiomycetes</taxon>
        <taxon>Metschnikowiaceae</taxon>
        <taxon>Australozyma</taxon>
    </lineage>
</organism>
<dbReference type="GO" id="GO:0031267">
    <property type="term" value="F:small GTPase binding"/>
    <property type="evidence" value="ECO:0007669"/>
    <property type="project" value="InterPro"/>
</dbReference>
<evidence type="ECO:0000256" key="1">
    <source>
        <dbReference type="ARBA" id="ARBA00004123"/>
    </source>
</evidence>
<reference evidence="9 10" key="1">
    <citation type="submission" date="2023-10" db="EMBL/GenBank/DDBJ databases">
        <title>Draft Genome Sequence of Candida saopaulonensis from a very Premature Infant with Sepsis.</title>
        <authorList>
            <person name="Ning Y."/>
            <person name="Dai R."/>
            <person name="Xiao M."/>
            <person name="Xu Y."/>
            <person name="Yan Q."/>
            <person name="Zhang L."/>
        </authorList>
    </citation>
    <scope>NUCLEOTIDE SEQUENCE [LARGE SCALE GENOMIC DNA]</scope>
    <source>
        <strain evidence="9 10">19XY460</strain>
    </source>
</reference>
<keyword evidence="10" id="KW-1185">Reference proteome</keyword>
<comment type="subcellular location">
    <subcellularLocation>
        <location evidence="2">Cytoplasm</location>
    </subcellularLocation>
    <subcellularLocation>
        <location evidence="1">Nucleus</location>
    </subcellularLocation>
</comment>
<evidence type="ECO:0000256" key="4">
    <source>
        <dbReference type="ARBA" id="ARBA00022490"/>
    </source>
</evidence>
<dbReference type="GO" id="GO:0005635">
    <property type="term" value="C:nuclear envelope"/>
    <property type="evidence" value="ECO:0007669"/>
    <property type="project" value="TreeGrafter"/>
</dbReference>
<dbReference type="InterPro" id="IPR001494">
    <property type="entry name" value="Importin-beta_N"/>
</dbReference>
<evidence type="ECO:0000256" key="5">
    <source>
        <dbReference type="ARBA" id="ARBA00022927"/>
    </source>
</evidence>
<dbReference type="GO" id="GO:0006606">
    <property type="term" value="P:protein import into nucleus"/>
    <property type="evidence" value="ECO:0007669"/>
    <property type="project" value="TreeGrafter"/>
</dbReference>
<dbReference type="Pfam" id="PF03810">
    <property type="entry name" value="IBN_N"/>
    <property type="match status" value="1"/>
</dbReference>
<sequence>MDPNTLLQCFASTLEVQQAVREQAEAQLRQLADSPGFLGACLDIIAANDAPSHCRKAAAVYFKNRVVRYWREADRIDEGEKPVLRERLLPVMCGVDWPNKHQLLPVLRAIVSSDYPAQWPQLLNDVGVLLQKNDNVHELYTGIVCFAEVCRSYRWVENHERLESLDPIIVQVFPHLLSVGNAILDGEITEVSADVLKHILKCYKFVTYHDLPAVLQTKEALVAWGEFHCRVISTEPPAYVASSTSDLESSQTQVSRSYKWSVANIERLFRRYASKSLSSRFLYENFKTMFVSDVLPHVMSIYLGLMEKWCRGERWLPKSALYHLLEFLSHCVTQKESWKTIKPFFESIVTHFIYPLLCPSNETLELFETDPADYINSKLDNFDDSEPDVAALGLLVTLATKRKKSTLQPMVAFAYNQLTTLCLQPEDLEVARKKDGALRLIGGISHLLTQTDSPFYTQSAGFLKEMVLPNLASKHEFLVARSLDVCGLFADAPIEDPETLSLLFNGILQPFTSDSSNVSLPVLLQSALGIQAYIHHPQFQQILSNVILPTMLKLLELSNEIDNESVSVVMQECVENFSQQLQPFGADLMKNLVDQFLRLCSELKEATDNEEFDVYNDETADKTTAAIGLLNTMITVLLSFENSREVCIHLEETFSPAIEFALTNEIDEFFTEIGELIENSIFLLRSVTPVMWGHFAQLNKVFTNGFGLMYADELFPCLKNYMVYGSDHLAAHPELVASFINIIELIAKGEEDDTESYEAVTQGLELAQTLILSLQHNSTPYVGQLCQSFLPLLVQTVSDPSHIKMSAMVVHSINFVVSCLVYGLNNTFAMLEELQYLPTFFNLWFALIPKFKKVYDIKLSILGLVSLVNNPESMQVVPGGANAVGSSLSILFKELPAAIRNLDKQRKEFSTDQFEYDNAMFGSGPSYDEEDSDFEDEAPSADATAESNDVSKEKALEMLKQESGYFSSFDDEEEAIHEDFLGVSPLDTVDPFAIFKEFSTTLQVNNPALYGAVFNGLAEEERQIFIDIFSVLN</sequence>
<dbReference type="PROSITE" id="PS50166">
    <property type="entry name" value="IMPORTIN_B_NT"/>
    <property type="match status" value="1"/>
</dbReference>
<keyword evidence="5" id="KW-0653">Protein transport</keyword>
<dbReference type="EMBL" id="CP138895">
    <property type="protein sequence ID" value="WPK24377.1"/>
    <property type="molecule type" value="Genomic_DNA"/>
</dbReference>
<feature type="region of interest" description="Disordered" evidence="7">
    <location>
        <begin position="926"/>
        <end position="947"/>
    </location>
</feature>
<evidence type="ECO:0000313" key="9">
    <source>
        <dbReference type="EMBL" id="WPK24377.1"/>
    </source>
</evidence>
<keyword evidence="4" id="KW-0963">Cytoplasm</keyword>
<evidence type="ECO:0000259" key="8">
    <source>
        <dbReference type="PROSITE" id="PS50166"/>
    </source>
</evidence>
<dbReference type="InterPro" id="IPR011989">
    <property type="entry name" value="ARM-like"/>
</dbReference>
<dbReference type="PANTHER" id="PTHR10997">
    <property type="entry name" value="IMPORTIN-7, 8, 11"/>
    <property type="match status" value="1"/>
</dbReference>
<proteinExistence type="predicted"/>
<dbReference type="Proteomes" id="UP001338582">
    <property type="component" value="Chromosome 2"/>
</dbReference>
<evidence type="ECO:0000313" key="10">
    <source>
        <dbReference type="Proteomes" id="UP001338582"/>
    </source>
</evidence>